<feature type="modified residue" description="Tele-8alpha-FAD histidine" evidence="20">
    <location>
        <position position="45"/>
    </location>
</feature>
<evidence type="ECO:0000256" key="6">
    <source>
        <dbReference type="ARBA" id="ARBA00019965"/>
    </source>
</evidence>
<feature type="binding site" evidence="19">
    <location>
        <begin position="404"/>
        <end position="405"/>
    </location>
    <ligand>
        <name>FAD</name>
        <dbReference type="ChEBI" id="CHEBI:57692"/>
    </ligand>
</feature>
<dbReference type="InterPro" id="IPR037099">
    <property type="entry name" value="Fum_R/Succ_DH_flav-like_C_sf"/>
</dbReference>
<dbReference type="EMBL" id="SAWY01000027">
    <property type="protein sequence ID" value="TPH14008.1"/>
    <property type="molecule type" value="Genomic_DNA"/>
</dbReference>
<feature type="binding site" evidence="19">
    <location>
        <begin position="37"/>
        <end position="52"/>
    </location>
    <ligand>
        <name>FAD</name>
        <dbReference type="ChEBI" id="CHEBI:57692"/>
    </ligand>
</feature>
<evidence type="ECO:0000256" key="10">
    <source>
        <dbReference type="ARBA" id="ARBA00022630"/>
    </source>
</evidence>
<dbReference type="PROSITE" id="PS00504">
    <property type="entry name" value="FRD_SDH_FAD_BINDING"/>
    <property type="match status" value="1"/>
</dbReference>
<gene>
    <name evidence="24" type="ORF">EPA86_12930</name>
</gene>
<feature type="active site" description="Proton acceptor" evidence="17">
    <location>
        <position position="286"/>
    </location>
</feature>
<keyword evidence="9 21" id="KW-0997">Cell inner membrane</keyword>
<evidence type="ECO:0000256" key="16">
    <source>
        <dbReference type="NCBIfam" id="TIGR01816"/>
    </source>
</evidence>
<name>A0A502KQR0_9GAMM</name>
<dbReference type="InterPro" id="IPR011281">
    <property type="entry name" value="Succ_DH_flav_su_fwd"/>
</dbReference>
<dbReference type="GO" id="GO:0009055">
    <property type="term" value="F:electron transfer activity"/>
    <property type="evidence" value="ECO:0007669"/>
    <property type="project" value="UniProtKB-ARBA"/>
</dbReference>
<evidence type="ECO:0000256" key="18">
    <source>
        <dbReference type="PIRSR" id="PIRSR611281-2"/>
    </source>
</evidence>
<dbReference type="GO" id="GO:0008177">
    <property type="term" value="F:succinate dehydrogenase (quinone) activity"/>
    <property type="evidence" value="ECO:0007669"/>
    <property type="project" value="UniProtKB-EC"/>
</dbReference>
<dbReference type="InterPro" id="IPR027477">
    <property type="entry name" value="Succ_DH/fumarate_Rdtase_cat_sf"/>
</dbReference>
<evidence type="ECO:0000256" key="21">
    <source>
        <dbReference type="RuleBase" id="RU362051"/>
    </source>
</evidence>
<comment type="caution">
    <text evidence="24">The sequence shown here is derived from an EMBL/GenBank/DDBJ whole genome shotgun (WGS) entry which is preliminary data.</text>
</comment>
<evidence type="ECO:0000256" key="1">
    <source>
        <dbReference type="ARBA" id="ARBA00002054"/>
    </source>
</evidence>
<comment type="catalytic activity">
    <reaction evidence="15 21">
        <text>a quinone + succinate = fumarate + a quinol</text>
        <dbReference type="Rhea" id="RHEA:40523"/>
        <dbReference type="ChEBI" id="CHEBI:24646"/>
        <dbReference type="ChEBI" id="CHEBI:29806"/>
        <dbReference type="ChEBI" id="CHEBI:30031"/>
        <dbReference type="ChEBI" id="CHEBI:132124"/>
        <dbReference type="EC" id="1.3.5.1"/>
    </reaction>
</comment>
<dbReference type="SUPFAM" id="SSF46977">
    <property type="entry name" value="Succinate dehydrogenase/fumarate reductase flavoprotein C-terminal domain"/>
    <property type="match status" value="1"/>
</dbReference>
<comment type="subcellular location">
    <subcellularLocation>
        <location evidence="2 21">Cell inner membrane</location>
        <topology evidence="2 21">Peripheral membrane protein</topology>
        <orientation evidence="2 21">Cytoplasmic side</orientation>
    </subcellularLocation>
</comment>
<dbReference type="InterPro" id="IPR014006">
    <property type="entry name" value="Succ_Dhase_FrdA_Gneg"/>
</dbReference>
<dbReference type="GO" id="GO:0022900">
    <property type="term" value="P:electron transport chain"/>
    <property type="evidence" value="ECO:0007669"/>
    <property type="project" value="UniProtKB-UniRule"/>
</dbReference>
<evidence type="ECO:0000256" key="20">
    <source>
        <dbReference type="PIRSR" id="PIRSR611281-4"/>
    </source>
</evidence>
<dbReference type="InterPro" id="IPR003952">
    <property type="entry name" value="FRD_SDH_FAD_BS"/>
</dbReference>
<evidence type="ECO:0000256" key="3">
    <source>
        <dbReference type="ARBA" id="ARBA00004894"/>
    </source>
</evidence>
<evidence type="ECO:0000313" key="24">
    <source>
        <dbReference type="EMBL" id="TPH14008.1"/>
    </source>
</evidence>
<dbReference type="NCBIfam" id="TIGR01812">
    <property type="entry name" value="sdhA_frdA_Gneg"/>
    <property type="match status" value="1"/>
</dbReference>
<evidence type="ECO:0000256" key="4">
    <source>
        <dbReference type="ARBA" id="ARBA00008040"/>
    </source>
</evidence>
<keyword evidence="21" id="KW-0816">Tricarboxylic acid cycle</keyword>
<dbReference type="FunFam" id="1.20.58.100:FF:000001">
    <property type="entry name" value="Succinate dehydrogenase flavoprotein subunit (SdhA)"/>
    <property type="match status" value="1"/>
</dbReference>
<keyword evidence="7 21" id="KW-0813">Transport</keyword>
<feature type="binding site" evidence="18">
    <location>
        <position position="399"/>
    </location>
    <ligand>
        <name>substrate</name>
    </ligand>
</feature>
<evidence type="ECO:0000256" key="15">
    <source>
        <dbReference type="ARBA" id="ARBA00049220"/>
    </source>
</evidence>
<evidence type="ECO:0000259" key="22">
    <source>
        <dbReference type="Pfam" id="PF00890"/>
    </source>
</evidence>
<comment type="function">
    <text evidence="1">Two distinct, membrane-bound, FAD-containing enzymes are responsible for the catalysis of fumarate and succinate interconversion; the fumarate reductase is used in anaerobic growth, and the succinate dehydrogenase is used in aerobic growth.</text>
</comment>
<dbReference type="GO" id="GO:0005886">
    <property type="term" value="C:plasma membrane"/>
    <property type="evidence" value="ECO:0007669"/>
    <property type="project" value="UniProtKB-SubCell"/>
</dbReference>
<feature type="binding site" evidence="19">
    <location>
        <position position="388"/>
    </location>
    <ligand>
        <name>FAD</name>
        <dbReference type="ChEBI" id="CHEBI:57692"/>
    </ligand>
</feature>
<dbReference type="Gene3D" id="3.50.50.60">
    <property type="entry name" value="FAD/NAD(P)-binding domain"/>
    <property type="match status" value="1"/>
</dbReference>
<sequence>MSVPIREFDAIVIGAGGAGMRAALAISESGQSCALISKVFPTRSHTVSAQGGITVALGNAHEDHWEQHMYDTVKGSDYIGDQDAIEYMCKTGPESVIELEKMGLPFSRFEDGRVYQRPFGGQSKNFGGEQAARTAAAADRTGHALLHCLYQQNVKNKTNVYSEWYALDLVKNSDGAVVGTTAICIETGEIVYFKARATVLATGGAGRIFASTTNAHINTGDGVGMSLRAGIQMQDMEMWQFHPTGIAGAGVLVTEGCRGEGGYLLNKDGERFMERYAPNAKDLAGRDVVARSMMTEIREGRGCDGPWGPHIKLKLDHLGKETLEKRLPGVCDLSRTFAHVDPVEEPIPVIPTCHYQMGGVPCNVNGQAINIAADGTETIVEGLFAVGEIACVSVHGANRLGGNSLLDLVVFGRAAGNFLGKYLNDTEFGKEATESDLDAALARTNRWESSTKGEDPVQIRKDLQQCMQLNFSVFREGEAMAQGMKELTEIRERLKEARLDDKSSEFNTQRIECLELDNLMETAFCSAKAANFRTESRGAHARQDFTERDDENWLCHSIYTPETEDMTKRDVNMKPIHREAFPPKARVY</sequence>
<dbReference type="Gene3D" id="3.90.700.10">
    <property type="entry name" value="Succinate dehydrogenase/fumarate reductase flavoprotein, catalytic domain"/>
    <property type="match status" value="1"/>
</dbReference>
<dbReference type="Gene3D" id="4.10.80.40">
    <property type="entry name" value="succinate dehydrogenase protein domain"/>
    <property type="match status" value="1"/>
</dbReference>
<evidence type="ECO:0000256" key="2">
    <source>
        <dbReference type="ARBA" id="ARBA00004515"/>
    </source>
</evidence>
<dbReference type="Pfam" id="PF02910">
    <property type="entry name" value="Succ_DH_flav_C"/>
    <property type="match status" value="1"/>
</dbReference>
<dbReference type="PANTHER" id="PTHR11632">
    <property type="entry name" value="SUCCINATE DEHYDROGENASE 2 FLAVOPROTEIN SUBUNIT"/>
    <property type="match status" value="1"/>
</dbReference>
<evidence type="ECO:0000256" key="14">
    <source>
        <dbReference type="ARBA" id="ARBA00023136"/>
    </source>
</evidence>
<keyword evidence="11 19" id="KW-0274">FAD</keyword>
<dbReference type="SUPFAM" id="SSF51905">
    <property type="entry name" value="FAD/NAD(P)-binding domain"/>
    <property type="match status" value="1"/>
</dbReference>
<evidence type="ECO:0000256" key="11">
    <source>
        <dbReference type="ARBA" id="ARBA00022827"/>
    </source>
</evidence>
<keyword evidence="10 19" id="KW-0285">Flavoprotein</keyword>
<dbReference type="UniPathway" id="UPA00223">
    <property type="reaction ID" value="UER01005"/>
</dbReference>
<dbReference type="InterPro" id="IPR030664">
    <property type="entry name" value="SdhA/FrdA/AprA"/>
</dbReference>
<dbReference type="InterPro" id="IPR015939">
    <property type="entry name" value="Fum_Rdtase/Succ_DH_flav-like_C"/>
</dbReference>
<reference evidence="24 25" key="1">
    <citation type="submission" date="2019-01" db="EMBL/GenBank/DDBJ databases">
        <title>Litorilituus lipolytica sp. nov., isolated from intertidal sand of the Yellow Sea in China.</title>
        <authorList>
            <person name="Liu A."/>
        </authorList>
    </citation>
    <scope>NUCLEOTIDE SEQUENCE [LARGE SCALE GENOMIC DNA]</scope>
    <source>
        <strain evidence="24 25">RZ04</strain>
    </source>
</reference>
<dbReference type="RefSeq" id="WP_140604244.1">
    <property type="nucleotide sequence ID" value="NZ_SAWY01000027.1"/>
</dbReference>
<feature type="binding site" evidence="19">
    <location>
        <begin position="14"/>
        <end position="19"/>
    </location>
    <ligand>
        <name>FAD</name>
        <dbReference type="ChEBI" id="CHEBI:57692"/>
    </ligand>
</feature>
<keyword evidence="12 21" id="KW-0249">Electron transport</keyword>
<dbReference type="GO" id="GO:0006099">
    <property type="term" value="P:tricarboxylic acid cycle"/>
    <property type="evidence" value="ECO:0007669"/>
    <property type="project" value="UniProtKB-UniRule"/>
</dbReference>
<dbReference type="SUPFAM" id="SSF56425">
    <property type="entry name" value="Succinate dehydrogenase/fumarate reductase flavoprotein, catalytic domain"/>
    <property type="match status" value="1"/>
</dbReference>
<dbReference type="InterPro" id="IPR036188">
    <property type="entry name" value="FAD/NAD-bd_sf"/>
</dbReference>
<feature type="domain" description="Fumarate reductase/succinate dehydrogenase flavoprotein-like C-terminal" evidence="23">
    <location>
        <begin position="460"/>
        <end position="588"/>
    </location>
</feature>
<evidence type="ECO:0000256" key="13">
    <source>
        <dbReference type="ARBA" id="ARBA00023002"/>
    </source>
</evidence>
<dbReference type="GO" id="GO:0009061">
    <property type="term" value="P:anaerobic respiration"/>
    <property type="evidence" value="ECO:0007669"/>
    <property type="project" value="TreeGrafter"/>
</dbReference>
<dbReference type="PIRSF" id="PIRSF000171">
    <property type="entry name" value="SDHA_APRA_LASPO"/>
    <property type="match status" value="1"/>
</dbReference>
<evidence type="ECO:0000256" key="8">
    <source>
        <dbReference type="ARBA" id="ARBA00022475"/>
    </source>
</evidence>
<comment type="similarity">
    <text evidence="4 21">Belongs to the FAD-dependent oxidoreductase 2 family. FRD/SDH subfamily.</text>
</comment>
<dbReference type="Proteomes" id="UP000315303">
    <property type="component" value="Unassembled WGS sequence"/>
</dbReference>
<feature type="binding site" evidence="18">
    <location>
        <position position="254"/>
    </location>
    <ligand>
        <name>substrate</name>
    </ligand>
</feature>
<keyword evidence="25" id="KW-1185">Reference proteome</keyword>
<evidence type="ECO:0000313" key="25">
    <source>
        <dbReference type="Proteomes" id="UP000315303"/>
    </source>
</evidence>
<dbReference type="PANTHER" id="PTHR11632:SF51">
    <property type="entry name" value="SUCCINATE DEHYDROGENASE [UBIQUINONE] FLAVOPROTEIN SUBUNIT, MITOCHONDRIAL"/>
    <property type="match status" value="1"/>
</dbReference>
<feature type="binding site" evidence="18">
    <location>
        <position position="354"/>
    </location>
    <ligand>
        <name>substrate</name>
    </ligand>
</feature>
<dbReference type="InterPro" id="IPR003953">
    <property type="entry name" value="FAD-dep_OxRdtase_2_FAD-bd"/>
</dbReference>
<feature type="binding site" evidence="19">
    <location>
        <position position="221"/>
    </location>
    <ligand>
        <name>FAD</name>
        <dbReference type="ChEBI" id="CHEBI:57692"/>
    </ligand>
</feature>
<dbReference type="PRINTS" id="PR00368">
    <property type="entry name" value="FADPNR"/>
</dbReference>
<dbReference type="FunFam" id="4.10.80.40:FF:000001">
    <property type="entry name" value="Succinate dehydrogenase flavoprotein subunit"/>
    <property type="match status" value="1"/>
</dbReference>
<evidence type="ECO:0000256" key="9">
    <source>
        <dbReference type="ARBA" id="ARBA00022519"/>
    </source>
</evidence>
<keyword evidence="14 21" id="KW-0472">Membrane</keyword>
<protein>
    <recommendedName>
        <fullName evidence="6 16">Succinate dehydrogenase flavoprotein subunit</fullName>
        <ecNumber evidence="5 21">1.3.5.1</ecNumber>
    </recommendedName>
</protein>
<evidence type="ECO:0000256" key="7">
    <source>
        <dbReference type="ARBA" id="ARBA00022448"/>
    </source>
</evidence>
<feature type="binding site" evidence="18">
    <location>
        <position position="242"/>
    </location>
    <ligand>
        <name>substrate</name>
    </ligand>
</feature>
<comment type="cofactor">
    <cofactor evidence="19">
        <name>FAD</name>
        <dbReference type="ChEBI" id="CHEBI:57692"/>
    </cofactor>
    <text evidence="19">Flavinylated by SdhE, about 5% flavinylation occurs in the absence of SdhE.</text>
</comment>
<dbReference type="NCBIfam" id="TIGR01816">
    <property type="entry name" value="sdhA_forward"/>
    <property type="match status" value="1"/>
</dbReference>
<dbReference type="AlphaFoldDB" id="A0A502KQR0"/>
<evidence type="ECO:0000256" key="12">
    <source>
        <dbReference type="ARBA" id="ARBA00022982"/>
    </source>
</evidence>
<accession>A0A502KQR0</accession>
<dbReference type="FunFam" id="3.90.700.10:FF:000001">
    <property type="entry name" value="Mitochondrial succinate dehydrogenase flavoprotein subunit"/>
    <property type="match status" value="1"/>
</dbReference>
<evidence type="ECO:0000256" key="19">
    <source>
        <dbReference type="PIRSR" id="PIRSR611281-3"/>
    </source>
</evidence>
<dbReference type="GO" id="GO:0050660">
    <property type="term" value="F:flavin adenine dinucleotide binding"/>
    <property type="evidence" value="ECO:0007669"/>
    <property type="project" value="UniProtKB-UniRule"/>
</dbReference>
<keyword evidence="13 21" id="KW-0560">Oxidoreductase</keyword>
<evidence type="ECO:0000259" key="23">
    <source>
        <dbReference type="Pfam" id="PF02910"/>
    </source>
</evidence>
<comment type="pathway">
    <text evidence="3 21">Carbohydrate metabolism; tricarboxylic acid cycle; fumarate from succinate (bacterial route): step 1/1.</text>
</comment>
<proteinExistence type="inferred from homology"/>
<dbReference type="Pfam" id="PF00890">
    <property type="entry name" value="FAD_binding_2"/>
    <property type="match status" value="1"/>
</dbReference>
<evidence type="ECO:0000256" key="17">
    <source>
        <dbReference type="PIRSR" id="PIRSR000171-1"/>
    </source>
</evidence>
<dbReference type="Gene3D" id="1.20.58.100">
    <property type="entry name" value="Fumarate reductase/succinate dehydrogenase flavoprotein-like, C-terminal domain"/>
    <property type="match status" value="1"/>
</dbReference>
<dbReference type="EC" id="1.3.5.1" evidence="5 21"/>
<evidence type="ECO:0000256" key="5">
    <source>
        <dbReference type="ARBA" id="ARBA00012792"/>
    </source>
</evidence>
<keyword evidence="8" id="KW-1003">Cell membrane</keyword>
<feature type="domain" description="FAD-dependent oxidoreductase 2 FAD-binding" evidence="22">
    <location>
        <begin position="9"/>
        <end position="405"/>
    </location>
</feature>
<dbReference type="OrthoDB" id="9806724at2"/>
<organism evidence="24 25">
    <name type="scientific">Litorilituus lipolyticus</name>
    <dbReference type="NCBI Taxonomy" id="2491017"/>
    <lineage>
        <taxon>Bacteria</taxon>
        <taxon>Pseudomonadati</taxon>
        <taxon>Pseudomonadota</taxon>
        <taxon>Gammaproteobacteria</taxon>
        <taxon>Alteromonadales</taxon>
        <taxon>Colwelliaceae</taxon>
        <taxon>Litorilituus</taxon>
    </lineage>
</organism>